<dbReference type="AlphaFoldDB" id="A0AAD5WLV9"/>
<evidence type="ECO:0000313" key="2">
    <source>
        <dbReference type="Proteomes" id="UP001196413"/>
    </source>
</evidence>
<accession>A0AAD5WLV9</accession>
<dbReference type="Proteomes" id="UP001196413">
    <property type="component" value="Unassembled WGS sequence"/>
</dbReference>
<sequence length="75" mass="8456">MSGLYHQKDPESISLLSPILEHKVLLQHFPCENSDTVDRVGIQSDILFCRWTSAQHATSTGIKHSRLQKPSARTL</sequence>
<dbReference type="EMBL" id="JAHQIW010007400">
    <property type="protein sequence ID" value="KAJ1374108.1"/>
    <property type="molecule type" value="Genomic_DNA"/>
</dbReference>
<comment type="caution">
    <text evidence="1">The sequence shown here is derived from an EMBL/GenBank/DDBJ whole genome shotgun (WGS) entry which is preliminary data.</text>
</comment>
<evidence type="ECO:0000313" key="1">
    <source>
        <dbReference type="EMBL" id="KAJ1374108.1"/>
    </source>
</evidence>
<gene>
    <name evidence="1" type="ORF">KIN20_036711</name>
</gene>
<protein>
    <submittedName>
        <fullName evidence="1">Uncharacterized protein</fullName>
    </submittedName>
</protein>
<organism evidence="1 2">
    <name type="scientific">Parelaphostrongylus tenuis</name>
    <name type="common">Meningeal worm</name>
    <dbReference type="NCBI Taxonomy" id="148309"/>
    <lineage>
        <taxon>Eukaryota</taxon>
        <taxon>Metazoa</taxon>
        <taxon>Ecdysozoa</taxon>
        <taxon>Nematoda</taxon>
        <taxon>Chromadorea</taxon>
        <taxon>Rhabditida</taxon>
        <taxon>Rhabditina</taxon>
        <taxon>Rhabditomorpha</taxon>
        <taxon>Strongyloidea</taxon>
        <taxon>Metastrongylidae</taxon>
        <taxon>Parelaphostrongylus</taxon>
    </lineage>
</organism>
<reference evidence="1" key="1">
    <citation type="submission" date="2021-06" db="EMBL/GenBank/DDBJ databases">
        <title>Parelaphostrongylus tenuis whole genome reference sequence.</title>
        <authorList>
            <person name="Garwood T.J."/>
            <person name="Larsen P.A."/>
            <person name="Fountain-Jones N.M."/>
            <person name="Garbe J.R."/>
            <person name="Macchietto M.G."/>
            <person name="Kania S.A."/>
            <person name="Gerhold R.W."/>
            <person name="Richards J.E."/>
            <person name="Wolf T.M."/>
        </authorList>
    </citation>
    <scope>NUCLEOTIDE SEQUENCE</scope>
    <source>
        <strain evidence="1">MNPRO001-30</strain>
        <tissue evidence="1">Meninges</tissue>
    </source>
</reference>
<name>A0AAD5WLV9_PARTN</name>
<proteinExistence type="predicted"/>
<keyword evidence="2" id="KW-1185">Reference proteome</keyword>